<dbReference type="GO" id="GO:0015036">
    <property type="term" value="F:disulfide oxidoreductase activity"/>
    <property type="evidence" value="ECO:0007669"/>
    <property type="project" value="UniProtKB-ARBA"/>
</dbReference>
<dbReference type="InterPro" id="IPR023205">
    <property type="entry name" value="DsbA/DsbL"/>
</dbReference>
<dbReference type="InterPro" id="IPR013766">
    <property type="entry name" value="Thioredoxin_domain"/>
</dbReference>
<dbReference type="EMBL" id="LN614827">
    <property type="protein sequence ID" value="CEG55658.1"/>
    <property type="molecule type" value="Genomic_DNA"/>
</dbReference>
<gene>
    <name evidence="11" type="primary">dsbA</name>
    <name evidence="11" type="ORF">LFA_0178</name>
</gene>
<evidence type="ECO:0000256" key="8">
    <source>
        <dbReference type="PIRSR" id="PIRSR001488-1"/>
    </source>
</evidence>
<dbReference type="SUPFAM" id="SSF52833">
    <property type="entry name" value="Thioredoxin-like"/>
    <property type="match status" value="1"/>
</dbReference>
<dbReference type="PROSITE" id="PS51352">
    <property type="entry name" value="THIOREDOXIN_2"/>
    <property type="match status" value="1"/>
</dbReference>
<dbReference type="GO" id="GO:0042597">
    <property type="term" value="C:periplasmic space"/>
    <property type="evidence" value="ECO:0007669"/>
    <property type="project" value="UniProtKB-SubCell"/>
</dbReference>
<keyword evidence="3 9" id="KW-0732">Signal</keyword>
<dbReference type="STRING" id="1212491.LFA_0178"/>
<dbReference type="KEGG" id="lfa:LFA_0178"/>
<dbReference type="InterPro" id="IPR001853">
    <property type="entry name" value="DSBA-like_thioredoxin_dom"/>
</dbReference>
<evidence type="ECO:0000313" key="11">
    <source>
        <dbReference type="EMBL" id="CEG55658.1"/>
    </source>
</evidence>
<dbReference type="PROSITE" id="PS00194">
    <property type="entry name" value="THIOREDOXIN_1"/>
    <property type="match status" value="1"/>
</dbReference>
<dbReference type="PANTHER" id="PTHR35891">
    <property type="entry name" value="THIOL:DISULFIDE INTERCHANGE PROTEIN DSBA"/>
    <property type="match status" value="1"/>
</dbReference>
<feature type="disulfide bond" description="Redox-active" evidence="8">
    <location>
        <begin position="53"/>
        <end position="56"/>
    </location>
</feature>
<evidence type="ECO:0000256" key="5">
    <source>
        <dbReference type="ARBA" id="ARBA00023157"/>
    </source>
</evidence>
<dbReference type="RefSeq" id="WP_045094503.1">
    <property type="nucleotide sequence ID" value="NZ_LN614827.1"/>
</dbReference>
<protein>
    <recommendedName>
        <fullName evidence="7">Thiol:disulfide interchange protein</fullName>
    </recommendedName>
</protein>
<keyword evidence="6" id="KW-0676">Redox-active center</keyword>
<dbReference type="Proteomes" id="UP000032430">
    <property type="component" value="Chromosome I"/>
</dbReference>
<organism evidence="11 12">
    <name type="scientific">Legionella fallonii LLAP-10</name>
    <dbReference type="NCBI Taxonomy" id="1212491"/>
    <lineage>
        <taxon>Bacteria</taxon>
        <taxon>Pseudomonadati</taxon>
        <taxon>Pseudomonadota</taxon>
        <taxon>Gammaproteobacteria</taxon>
        <taxon>Legionellales</taxon>
        <taxon>Legionellaceae</taxon>
        <taxon>Legionella</taxon>
    </lineage>
</organism>
<keyword evidence="12" id="KW-1185">Reference proteome</keyword>
<dbReference type="HOGENOM" id="CLU_088255_1_0_6"/>
<keyword evidence="5 7" id="KW-1015">Disulfide bond</keyword>
<evidence type="ECO:0000256" key="7">
    <source>
        <dbReference type="PIRNR" id="PIRNR001488"/>
    </source>
</evidence>
<feature type="chain" id="PRO_5001935254" description="Thiol:disulfide interchange protein" evidence="9">
    <location>
        <begin position="19"/>
        <end position="204"/>
    </location>
</feature>
<sequence length="204" mass="23406">MLKKIIGLIFLLPALALAAPFIEGKDYQLVSNPQPIENRNKTPMVTEFFSYGCPWCYRLETPLNEWVGKMGKNVQLERVPVVFKPDWELYAKAYYTAKTLAMSDKLNPLLFKTIQDDKKPLNTKQSMIDFFISQGVDREIAKSAFENSSTIDMRVSNGMNLMARYQINAVPAFVVNNKYKTDLQMAGSPERLFQILDYLMKQPT</sequence>
<reference evidence="12" key="1">
    <citation type="submission" date="2014-09" db="EMBL/GenBank/DDBJ databases">
        <authorList>
            <person name="Gomez-Valero L."/>
        </authorList>
    </citation>
    <scope>NUCLEOTIDE SEQUENCE [LARGE SCALE GENOMIC DNA]</scope>
    <source>
        <strain evidence="12">ATCC700992</strain>
    </source>
</reference>
<dbReference type="AlphaFoldDB" id="A0A098FZJ9"/>
<evidence type="ECO:0000259" key="10">
    <source>
        <dbReference type="PROSITE" id="PS51352"/>
    </source>
</evidence>
<evidence type="ECO:0000256" key="2">
    <source>
        <dbReference type="ARBA" id="ARBA00005791"/>
    </source>
</evidence>
<dbReference type="PIRSF" id="PIRSF001488">
    <property type="entry name" value="Tdi_protein"/>
    <property type="match status" value="1"/>
</dbReference>
<accession>A0A098FZJ9</accession>
<evidence type="ECO:0000313" key="12">
    <source>
        <dbReference type="Proteomes" id="UP000032430"/>
    </source>
</evidence>
<dbReference type="OrthoDB" id="9784896at2"/>
<comment type="similarity">
    <text evidence="2">Belongs to the thioredoxin family. DsbA subfamily.</text>
</comment>
<dbReference type="InterPro" id="IPR036249">
    <property type="entry name" value="Thioredoxin-like_sf"/>
</dbReference>
<dbReference type="InterPro" id="IPR017937">
    <property type="entry name" value="Thioredoxin_CS"/>
</dbReference>
<dbReference type="Gene3D" id="3.40.30.10">
    <property type="entry name" value="Glutaredoxin"/>
    <property type="match status" value="1"/>
</dbReference>
<dbReference type="InterPro" id="IPR050824">
    <property type="entry name" value="Thiol_disulfide_DsbA"/>
</dbReference>
<feature type="domain" description="Thioredoxin" evidence="10">
    <location>
        <begin position="8"/>
        <end position="201"/>
    </location>
</feature>
<dbReference type="PANTHER" id="PTHR35891:SF2">
    <property type="entry name" value="THIOL:DISULFIDE INTERCHANGE PROTEIN DSBA"/>
    <property type="match status" value="1"/>
</dbReference>
<evidence type="ECO:0000256" key="9">
    <source>
        <dbReference type="SAM" id="SignalP"/>
    </source>
</evidence>
<comment type="subcellular location">
    <subcellularLocation>
        <location evidence="1 7">Periplasm</location>
    </subcellularLocation>
</comment>
<evidence type="ECO:0000256" key="4">
    <source>
        <dbReference type="ARBA" id="ARBA00022764"/>
    </source>
</evidence>
<name>A0A098FZJ9_9GAMM</name>
<feature type="signal peptide" evidence="9">
    <location>
        <begin position="1"/>
        <end position="18"/>
    </location>
</feature>
<evidence type="ECO:0000256" key="6">
    <source>
        <dbReference type="ARBA" id="ARBA00023284"/>
    </source>
</evidence>
<proteinExistence type="inferred from homology"/>
<dbReference type="CDD" id="cd03019">
    <property type="entry name" value="DsbA_DsbA"/>
    <property type="match status" value="1"/>
</dbReference>
<dbReference type="Pfam" id="PF01323">
    <property type="entry name" value="DSBA"/>
    <property type="match status" value="1"/>
</dbReference>
<evidence type="ECO:0000256" key="3">
    <source>
        <dbReference type="ARBA" id="ARBA00022729"/>
    </source>
</evidence>
<evidence type="ECO:0000256" key="1">
    <source>
        <dbReference type="ARBA" id="ARBA00004418"/>
    </source>
</evidence>
<keyword evidence="4 7" id="KW-0574">Periplasm</keyword>